<evidence type="ECO:0000313" key="1">
    <source>
        <dbReference type="EMBL" id="HBJ08489.1"/>
    </source>
</evidence>
<comment type="caution">
    <text evidence="1">The sequence shown here is derived from an EMBL/GenBank/DDBJ whole genome shotgun (WGS) entry which is preliminary data.</text>
</comment>
<name>A0A316RE94_9BACT</name>
<organism evidence="1 2">
    <name type="scientific">Coprobacter fastidiosus</name>
    <dbReference type="NCBI Taxonomy" id="1099853"/>
    <lineage>
        <taxon>Bacteria</taxon>
        <taxon>Pseudomonadati</taxon>
        <taxon>Bacteroidota</taxon>
        <taxon>Bacteroidia</taxon>
        <taxon>Bacteroidales</taxon>
        <taxon>Barnesiellaceae</taxon>
        <taxon>Coprobacter</taxon>
    </lineage>
</organism>
<dbReference type="GO" id="GO:0045892">
    <property type="term" value="P:negative regulation of DNA-templated transcription"/>
    <property type="evidence" value="ECO:0007669"/>
    <property type="project" value="TreeGrafter"/>
</dbReference>
<dbReference type="CDD" id="cd07153">
    <property type="entry name" value="Fur_like"/>
    <property type="match status" value="1"/>
</dbReference>
<sequence>MRVNEIIELFQSKGVKATPQRISVYEALLSLKHPSAEAVLERVRSILPTVTVATVYNTLDCFAKAGVIERVLTVDNKMYFDTNLSRHYHLYSEETHEIQDFYDNELSELIWTFIQNRKIPGFELKDVKVQLIGNIENY</sequence>
<dbReference type="GO" id="GO:0003700">
    <property type="term" value="F:DNA-binding transcription factor activity"/>
    <property type="evidence" value="ECO:0007669"/>
    <property type="project" value="InterPro"/>
</dbReference>
<dbReference type="InterPro" id="IPR036390">
    <property type="entry name" value="WH_DNA-bd_sf"/>
</dbReference>
<dbReference type="EMBL" id="DNWC01000075">
    <property type="protein sequence ID" value="HBJ08489.1"/>
    <property type="molecule type" value="Genomic_DNA"/>
</dbReference>
<dbReference type="InterPro" id="IPR002481">
    <property type="entry name" value="FUR"/>
</dbReference>
<dbReference type="SUPFAM" id="SSF46785">
    <property type="entry name" value="Winged helix' DNA-binding domain"/>
    <property type="match status" value="1"/>
</dbReference>
<dbReference type="AlphaFoldDB" id="A0A316RE94"/>
<dbReference type="PANTHER" id="PTHR33202:SF7">
    <property type="entry name" value="FERRIC UPTAKE REGULATION PROTEIN"/>
    <property type="match status" value="1"/>
</dbReference>
<accession>A0A316RE94</accession>
<dbReference type="InterPro" id="IPR036388">
    <property type="entry name" value="WH-like_DNA-bd_sf"/>
</dbReference>
<proteinExistence type="predicted"/>
<gene>
    <name evidence="1" type="ORF">DDY73_05735</name>
</gene>
<reference evidence="1 2" key="1">
    <citation type="journal article" date="2018" name="Nat. Biotechnol.">
        <title>A standardized bacterial taxonomy based on genome phylogeny substantially revises the tree of life.</title>
        <authorList>
            <person name="Parks D.H."/>
            <person name="Chuvochina M."/>
            <person name="Waite D.W."/>
            <person name="Rinke C."/>
            <person name="Skarshewski A."/>
            <person name="Chaumeil P.A."/>
            <person name="Hugenholtz P."/>
        </authorList>
    </citation>
    <scope>NUCLEOTIDE SEQUENCE [LARGE SCALE GENOMIC DNA]</scope>
    <source>
        <strain evidence="1">UBA11482</strain>
    </source>
</reference>
<dbReference type="PANTHER" id="PTHR33202">
    <property type="entry name" value="ZINC UPTAKE REGULATION PROTEIN"/>
    <property type="match status" value="1"/>
</dbReference>
<dbReference type="Gene3D" id="1.10.10.10">
    <property type="entry name" value="Winged helix-like DNA-binding domain superfamily/Winged helix DNA-binding domain"/>
    <property type="match status" value="1"/>
</dbReference>
<protein>
    <submittedName>
        <fullName evidence="1">Transcriptional repressor</fullName>
    </submittedName>
</protein>
<dbReference type="Proteomes" id="UP000262954">
    <property type="component" value="Unassembled WGS sequence"/>
</dbReference>
<dbReference type="GO" id="GO:0008270">
    <property type="term" value="F:zinc ion binding"/>
    <property type="evidence" value="ECO:0007669"/>
    <property type="project" value="TreeGrafter"/>
</dbReference>
<dbReference type="Pfam" id="PF01475">
    <property type="entry name" value="FUR"/>
    <property type="match status" value="1"/>
</dbReference>
<dbReference type="GO" id="GO:0000976">
    <property type="term" value="F:transcription cis-regulatory region binding"/>
    <property type="evidence" value="ECO:0007669"/>
    <property type="project" value="TreeGrafter"/>
</dbReference>
<evidence type="ECO:0000313" key="2">
    <source>
        <dbReference type="Proteomes" id="UP000262954"/>
    </source>
</evidence>
<dbReference type="GO" id="GO:1900376">
    <property type="term" value="P:regulation of secondary metabolite biosynthetic process"/>
    <property type="evidence" value="ECO:0007669"/>
    <property type="project" value="TreeGrafter"/>
</dbReference>
<dbReference type="RefSeq" id="WP_022391308.1">
    <property type="nucleotide sequence ID" value="NZ_CAUGAR010000057.1"/>
</dbReference>